<name>A0A645I652_9ZZZZ</name>
<reference evidence="1" key="1">
    <citation type="submission" date="2019-08" db="EMBL/GenBank/DDBJ databases">
        <authorList>
            <person name="Kucharzyk K."/>
            <person name="Murdoch R.W."/>
            <person name="Higgins S."/>
            <person name="Loffler F."/>
        </authorList>
    </citation>
    <scope>NUCLEOTIDE SEQUENCE</scope>
</reference>
<comment type="caution">
    <text evidence="1">The sequence shown here is derived from an EMBL/GenBank/DDBJ whole genome shotgun (WGS) entry which is preliminary data.</text>
</comment>
<proteinExistence type="predicted"/>
<dbReference type="EMBL" id="VSSQ01107635">
    <property type="protein sequence ID" value="MPN46728.1"/>
    <property type="molecule type" value="Genomic_DNA"/>
</dbReference>
<gene>
    <name evidence="1" type="ORF">SDC9_194326</name>
</gene>
<organism evidence="1">
    <name type="scientific">bioreactor metagenome</name>
    <dbReference type="NCBI Taxonomy" id="1076179"/>
    <lineage>
        <taxon>unclassified sequences</taxon>
        <taxon>metagenomes</taxon>
        <taxon>ecological metagenomes</taxon>
    </lineage>
</organism>
<accession>A0A645I652</accession>
<evidence type="ECO:0000313" key="1">
    <source>
        <dbReference type="EMBL" id="MPN46728.1"/>
    </source>
</evidence>
<sequence length="74" mass="8478">MFFKIGKAFFKGRHVFARQFSLRNAAMHFKGAHRGYNNYSCWLDICKPAFNINKLLSAKVSAKTSLGDDYISQL</sequence>
<protein>
    <submittedName>
        <fullName evidence="1">Uncharacterized protein</fullName>
    </submittedName>
</protein>
<dbReference type="AlphaFoldDB" id="A0A645I652"/>